<dbReference type="Proteomes" id="UP000011770">
    <property type="component" value="Unassembled WGS sequence"/>
</dbReference>
<protein>
    <submittedName>
        <fullName evidence="1">Uncharacterized protein</fullName>
    </submittedName>
</protein>
<dbReference type="AlphaFoldDB" id="M3EEH7"/>
<reference evidence="1 2" key="1">
    <citation type="submission" date="2013-01" db="EMBL/GenBank/DDBJ databases">
        <authorList>
            <person name="Harkins D.M."/>
            <person name="Durkin A.S."/>
            <person name="Brinkac L.M."/>
            <person name="Haft D.H."/>
            <person name="Selengut J.D."/>
            <person name="Sanka R."/>
            <person name="DePew J."/>
            <person name="Purushe J."/>
            <person name="Tulsiani S.M."/>
            <person name="Graham G.C."/>
            <person name="Burns M.-A."/>
            <person name="Dohnt M.F."/>
            <person name="Smythe L.D."/>
            <person name="McKay D.B."/>
            <person name="Craig S.B."/>
            <person name="Vinetz J.M."/>
            <person name="Sutton G.G."/>
            <person name="Nierman W.C."/>
            <person name="Fouts D.E."/>
        </authorList>
    </citation>
    <scope>NUCLEOTIDE SEQUENCE [LARGE SCALE GENOMIC DNA]</scope>
    <source>
        <strain evidence="1 2">LT2116</strain>
    </source>
</reference>
<proteinExistence type="predicted"/>
<evidence type="ECO:0000313" key="1">
    <source>
        <dbReference type="EMBL" id="EMF79493.1"/>
    </source>
</evidence>
<sequence>MDCFLNFALGNLLSSSIFSKRNTVLKTQRFSGKEFYAFRDFPILRSGAKKGKWAKESFLKRKSALF</sequence>
<gene>
    <name evidence="1" type="ORF">LEP1GSC188_0694</name>
</gene>
<name>M3EEH7_9LEPT</name>
<comment type="caution">
    <text evidence="1">The sequence shown here is derived from an EMBL/GenBank/DDBJ whole genome shotgun (WGS) entry which is preliminary data.</text>
</comment>
<evidence type="ECO:0000313" key="2">
    <source>
        <dbReference type="Proteomes" id="UP000011770"/>
    </source>
</evidence>
<accession>M3EEH7</accession>
<organism evidence="1 2">
    <name type="scientific">Leptospira weilii serovar Topaz str. LT2116</name>
    <dbReference type="NCBI Taxonomy" id="1088540"/>
    <lineage>
        <taxon>Bacteria</taxon>
        <taxon>Pseudomonadati</taxon>
        <taxon>Spirochaetota</taxon>
        <taxon>Spirochaetia</taxon>
        <taxon>Leptospirales</taxon>
        <taxon>Leptospiraceae</taxon>
        <taxon>Leptospira</taxon>
    </lineage>
</organism>
<dbReference type="EMBL" id="AHOR02000081">
    <property type="protein sequence ID" value="EMF79493.1"/>
    <property type="molecule type" value="Genomic_DNA"/>
</dbReference>